<dbReference type="AlphaFoldDB" id="A0A438GC63"/>
<evidence type="ECO:0000313" key="3">
    <source>
        <dbReference type="Proteomes" id="UP000288805"/>
    </source>
</evidence>
<evidence type="ECO:0008006" key="4">
    <source>
        <dbReference type="Google" id="ProtNLM"/>
    </source>
</evidence>
<comment type="caution">
    <text evidence="2">The sequence shown here is derived from an EMBL/GenBank/DDBJ whole genome shotgun (WGS) entry which is preliminary data.</text>
</comment>
<feature type="region of interest" description="Disordered" evidence="1">
    <location>
        <begin position="91"/>
        <end position="124"/>
    </location>
</feature>
<gene>
    <name evidence="2" type="ORF">CK203_064268</name>
</gene>
<name>A0A438GC63_VITVI</name>
<dbReference type="Proteomes" id="UP000288805">
    <property type="component" value="Unassembled WGS sequence"/>
</dbReference>
<sequence length="124" mass="14286">MQENESLRNFMKRFGQAALQVESYSTDTILQIFKRSISPDTSFFKSLAKKSPTSMDNFFRQADKYTMHKDGVQADFQQVLVTNRPTKYNKVETQSPRIISLDKGDESRTDDSSNLQAHPTDRLL</sequence>
<accession>A0A438GC63</accession>
<feature type="compositionally biased region" description="Basic and acidic residues" evidence="1">
    <location>
        <begin position="100"/>
        <end position="111"/>
    </location>
</feature>
<protein>
    <recommendedName>
        <fullName evidence="4">Retrotransposon gag domain-containing protein</fullName>
    </recommendedName>
</protein>
<reference evidence="2 3" key="1">
    <citation type="journal article" date="2018" name="PLoS Genet.">
        <title>Population sequencing reveals clonal diversity and ancestral inbreeding in the grapevine cultivar Chardonnay.</title>
        <authorList>
            <person name="Roach M.J."/>
            <person name="Johnson D.L."/>
            <person name="Bohlmann J."/>
            <person name="van Vuuren H.J."/>
            <person name="Jones S.J."/>
            <person name="Pretorius I.S."/>
            <person name="Schmidt S.A."/>
            <person name="Borneman A.R."/>
        </authorList>
    </citation>
    <scope>NUCLEOTIDE SEQUENCE [LARGE SCALE GENOMIC DNA]</scope>
    <source>
        <strain evidence="3">cv. Chardonnay</strain>
        <tissue evidence="2">Leaf</tissue>
    </source>
</reference>
<organism evidence="2 3">
    <name type="scientific">Vitis vinifera</name>
    <name type="common">Grape</name>
    <dbReference type="NCBI Taxonomy" id="29760"/>
    <lineage>
        <taxon>Eukaryota</taxon>
        <taxon>Viridiplantae</taxon>
        <taxon>Streptophyta</taxon>
        <taxon>Embryophyta</taxon>
        <taxon>Tracheophyta</taxon>
        <taxon>Spermatophyta</taxon>
        <taxon>Magnoliopsida</taxon>
        <taxon>eudicotyledons</taxon>
        <taxon>Gunneridae</taxon>
        <taxon>Pentapetalae</taxon>
        <taxon>rosids</taxon>
        <taxon>Vitales</taxon>
        <taxon>Vitaceae</taxon>
        <taxon>Viteae</taxon>
        <taxon>Vitis</taxon>
    </lineage>
</organism>
<proteinExistence type="predicted"/>
<evidence type="ECO:0000256" key="1">
    <source>
        <dbReference type="SAM" id="MobiDB-lite"/>
    </source>
</evidence>
<evidence type="ECO:0000313" key="2">
    <source>
        <dbReference type="EMBL" id="RVW69805.1"/>
    </source>
</evidence>
<dbReference type="EMBL" id="QGNW01000482">
    <property type="protein sequence ID" value="RVW69805.1"/>
    <property type="molecule type" value="Genomic_DNA"/>
</dbReference>